<evidence type="ECO:0000313" key="3">
    <source>
        <dbReference type="Proteomes" id="UP001501147"/>
    </source>
</evidence>
<evidence type="ECO:0008006" key="4">
    <source>
        <dbReference type="Google" id="ProtNLM"/>
    </source>
</evidence>
<feature type="compositionally biased region" description="Basic and acidic residues" evidence="1">
    <location>
        <begin position="9"/>
        <end position="23"/>
    </location>
</feature>
<accession>A0ABP8ZW77</accession>
<name>A0ABP8ZW77_9ACTN</name>
<dbReference type="Proteomes" id="UP001501147">
    <property type="component" value="Unassembled WGS sequence"/>
</dbReference>
<feature type="region of interest" description="Disordered" evidence="1">
    <location>
        <begin position="53"/>
        <end position="132"/>
    </location>
</feature>
<protein>
    <recommendedName>
        <fullName evidence="4">Transposase</fullName>
    </recommendedName>
</protein>
<feature type="compositionally biased region" description="Polar residues" evidence="1">
    <location>
        <begin position="25"/>
        <end position="40"/>
    </location>
</feature>
<comment type="caution">
    <text evidence="2">The sequence shown here is derived from an EMBL/GenBank/DDBJ whole genome shotgun (WGS) entry which is preliminary data.</text>
</comment>
<organism evidence="2 3">
    <name type="scientific">Streptomyces sanyensis</name>
    <dbReference type="NCBI Taxonomy" id="568869"/>
    <lineage>
        <taxon>Bacteria</taxon>
        <taxon>Bacillati</taxon>
        <taxon>Actinomycetota</taxon>
        <taxon>Actinomycetes</taxon>
        <taxon>Kitasatosporales</taxon>
        <taxon>Streptomycetaceae</taxon>
        <taxon>Streptomyces</taxon>
    </lineage>
</organism>
<gene>
    <name evidence="2" type="ORF">GCM10023329_12330</name>
</gene>
<feature type="compositionally biased region" description="Pro residues" evidence="1">
    <location>
        <begin position="79"/>
        <end position="90"/>
    </location>
</feature>
<feature type="compositionally biased region" description="Basic and acidic residues" evidence="1">
    <location>
        <begin position="59"/>
        <end position="71"/>
    </location>
</feature>
<proteinExistence type="predicted"/>
<evidence type="ECO:0000256" key="1">
    <source>
        <dbReference type="SAM" id="MobiDB-lite"/>
    </source>
</evidence>
<reference evidence="3" key="1">
    <citation type="journal article" date="2019" name="Int. J. Syst. Evol. Microbiol.">
        <title>The Global Catalogue of Microorganisms (GCM) 10K type strain sequencing project: providing services to taxonomists for standard genome sequencing and annotation.</title>
        <authorList>
            <consortium name="The Broad Institute Genomics Platform"/>
            <consortium name="The Broad Institute Genome Sequencing Center for Infectious Disease"/>
            <person name="Wu L."/>
            <person name="Ma J."/>
        </authorList>
    </citation>
    <scope>NUCLEOTIDE SEQUENCE [LARGE SCALE GENOMIC DNA]</scope>
    <source>
        <strain evidence="3">JCM 18324</strain>
    </source>
</reference>
<sequence length="132" mass="14738">MNKSSGTRTIDRVQVKPCHDRESAYCSTSKNNNAKSSEADSLTLARKAFTRRRVTARNLRTEYPRLREHTTGGRTTRTPTPPEAGPPPSGEPGTRTPVHPPGHRIRPPHPAAARRSTGNRRADRKVQFRHIS</sequence>
<feature type="region of interest" description="Disordered" evidence="1">
    <location>
        <begin position="1"/>
        <end position="40"/>
    </location>
</feature>
<keyword evidence="3" id="KW-1185">Reference proteome</keyword>
<dbReference type="EMBL" id="BAABJV010000002">
    <property type="protein sequence ID" value="GAA4767450.1"/>
    <property type="molecule type" value="Genomic_DNA"/>
</dbReference>
<evidence type="ECO:0000313" key="2">
    <source>
        <dbReference type="EMBL" id="GAA4767450.1"/>
    </source>
</evidence>